<feature type="transmembrane region" description="Helical" evidence="10">
    <location>
        <begin position="233"/>
        <end position="254"/>
    </location>
</feature>
<evidence type="ECO:0000256" key="4">
    <source>
        <dbReference type="ARBA" id="ARBA00022989"/>
    </source>
</evidence>
<feature type="transmembrane region" description="Helical" evidence="10">
    <location>
        <begin position="109"/>
        <end position="132"/>
    </location>
</feature>
<comment type="similarity">
    <text evidence="9">Belongs to the G-protein coupled receptor 1 family.</text>
</comment>
<dbReference type="PROSITE" id="PS00237">
    <property type="entry name" value="G_PROTEIN_RECEP_F1_1"/>
    <property type="match status" value="1"/>
</dbReference>
<keyword evidence="7 9" id="KW-0675">Receptor</keyword>
<protein>
    <recommendedName>
        <fullName evidence="11">G-protein coupled receptors family 1 profile domain-containing protein</fullName>
    </recommendedName>
</protein>
<comment type="subcellular location">
    <subcellularLocation>
        <location evidence="1">Cell membrane</location>
        <topology evidence="1">Multi-pass membrane protein</topology>
    </subcellularLocation>
</comment>
<proteinExistence type="inferred from homology"/>
<gene>
    <name evidence="12" type="primary">P2RY11</name>
</gene>
<dbReference type="PRINTS" id="PR00237">
    <property type="entry name" value="GPCRRHODOPSN"/>
</dbReference>
<feature type="transmembrane region" description="Helical" evidence="10">
    <location>
        <begin position="61"/>
        <end position="82"/>
    </location>
</feature>
<dbReference type="Ensembl" id="ENSEEET00000059678.1">
    <property type="protein sequence ID" value="ENSEEEP00000059421.1"/>
    <property type="gene ID" value="ENSEEEG00000019973.2"/>
</dbReference>
<dbReference type="GO" id="GO:0019722">
    <property type="term" value="P:calcium-mediated signaling"/>
    <property type="evidence" value="ECO:0007669"/>
    <property type="project" value="TreeGrafter"/>
</dbReference>
<accession>A0AAY5ER40</accession>
<evidence type="ECO:0000256" key="7">
    <source>
        <dbReference type="ARBA" id="ARBA00023170"/>
    </source>
</evidence>
<dbReference type="GO" id="GO:0030594">
    <property type="term" value="F:neurotransmitter receptor activity"/>
    <property type="evidence" value="ECO:0007669"/>
    <property type="project" value="TreeGrafter"/>
</dbReference>
<dbReference type="GeneID" id="113591930"/>
<dbReference type="InterPro" id="IPR017452">
    <property type="entry name" value="GPCR_Rhodpsn_7TM"/>
</dbReference>
<evidence type="ECO:0000256" key="5">
    <source>
        <dbReference type="ARBA" id="ARBA00023040"/>
    </source>
</evidence>
<organism evidence="12 13">
    <name type="scientific">Electrophorus electricus</name>
    <name type="common">Electric eel</name>
    <name type="synonym">Gymnotus electricus</name>
    <dbReference type="NCBI Taxonomy" id="8005"/>
    <lineage>
        <taxon>Eukaryota</taxon>
        <taxon>Metazoa</taxon>
        <taxon>Chordata</taxon>
        <taxon>Craniata</taxon>
        <taxon>Vertebrata</taxon>
        <taxon>Euteleostomi</taxon>
        <taxon>Actinopterygii</taxon>
        <taxon>Neopterygii</taxon>
        <taxon>Teleostei</taxon>
        <taxon>Ostariophysi</taxon>
        <taxon>Gymnotiformes</taxon>
        <taxon>Gymnotoidei</taxon>
        <taxon>Gymnotidae</taxon>
        <taxon>Electrophorus</taxon>
    </lineage>
</organism>
<feature type="domain" description="G-protein coupled receptors family 1 profile" evidence="11">
    <location>
        <begin position="41"/>
        <end position="289"/>
    </location>
</feature>
<dbReference type="Proteomes" id="UP000314983">
    <property type="component" value="Chromosome 4"/>
</dbReference>
<keyword evidence="8 9" id="KW-0807">Transducer</keyword>
<feature type="transmembrane region" description="Helical" evidence="10">
    <location>
        <begin position="144"/>
        <end position="164"/>
    </location>
</feature>
<dbReference type="Pfam" id="PF00001">
    <property type="entry name" value="7tm_1"/>
    <property type="match status" value="1"/>
</dbReference>
<evidence type="ECO:0000256" key="2">
    <source>
        <dbReference type="ARBA" id="ARBA00022475"/>
    </source>
</evidence>
<dbReference type="GO" id="GO:0045031">
    <property type="term" value="F:G protein-coupled ATP receptor activity"/>
    <property type="evidence" value="ECO:0007669"/>
    <property type="project" value="TreeGrafter"/>
</dbReference>
<dbReference type="PANTHER" id="PTHR24231:SF46">
    <property type="entry name" value="P2Y PURINOCEPTOR 11"/>
    <property type="match status" value="1"/>
</dbReference>
<keyword evidence="4 10" id="KW-1133">Transmembrane helix</keyword>
<dbReference type="GeneTree" id="ENSGT01030000234518"/>
<dbReference type="SUPFAM" id="SSF81321">
    <property type="entry name" value="Family A G protein-coupled receptor-like"/>
    <property type="match status" value="1"/>
</dbReference>
<dbReference type="Gene3D" id="1.20.1070.10">
    <property type="entry name" value="Rhodopsin 7-helix transmembrane proteins"/>
    <property type="match status" value="1"/>
</dbReference>
<evidence type="ECO:0000256" key="1">
    <source>
        <dbReference type="ARBA" id="ARBA00004651"/>
    </source>
</evidence>
<feature type="transmembrane region" description="Helical" evidence="10">
    <location>
        <begin position="30"/>
        <end position="49"/>
    </location>
</feature>
<evidence type="ECO:0000256" key="8">
    <source>
        <dbReference type="ARBA" id="ARBA00023224"/>
    </source>
</evidence>
<reference evidence="12 13" key="1">
    <citation type="submission" date="2020-05" db="EMBL/GenBank/DDBJ databases">
        <title>Electrophorus electricus (electric eel) genome, fEleEle1, primary haplotype.</title>
        <authorList>
            <person name="Myers G."/>
            <person name="Meyer A."/>
            <person name="Fedrigo O."/>
            <person name="Formenti G."/>
            <person name="Rhie A."/>
            <person name="Tracey A."/>
            <person name="Sims Y."/>
            <person name="Jarvis E.D."/>
        </authorList>
    </citation>
    <scope>NUCLEOTIDE SEQUENCE [LARGE SCALE GENOMIC DNA]</scope>
</reference>
<reference evidence="12" key="3">
    <citation type="submission" date="2025-09" db="UniProtKB">
        <authorList>
            <consortium name="Ensembl"/>
        </authorList>
    </citation>
    <scope>IDENTIFICATION</scope>
</reference>
<evidence type="ECO:0000259" key="11">
    <source>
        <dbReference type="PROSITE" id="PS50262"/>
    </source>
</evidence>
<dbReference type="PANTHER" id="PTHR24231">
    <property type="entry name" value="PURINOCEPTOR-RELATED G-PROTEIN COUPLED RECEPTOR"/>
    <property type="match status" value="1"/>
</dbReference>
<keyword evidence="13" id="KW-1185">Reference proteome</keyword>
<dbReference type="PRINTS" id="PR01157">
    <property type="entry name" value="P2YPURNOCPTR"/>
</dbReference>
<keyword evidence="2" id="KW-1003">Cell membrane</keyword>
<feature type="transmembrane region" description="Helical" evidence="10">
    <location>
        <begin position="190"/>
        <end position="213"/>
    </location>
</feature>
<dbReference type="InterPro" id="IPR000276">
    <property type="entry name" value="GPCR_Rhodpsn"/>
</dbReference>
<evidence type="ECO:0000256" key="6">
    <source>
        <dbReference type="ARBA" id="ARBA00023136"/>
    </source>
</evidence>
<dbReference type="GO" id="GO:0005886">
    <property type="term" value="C:plasma membrane"/>
    <property type="evidence" value="ECO:0007669"/>
    <property type="project" value="UniProtKB-SubCell"/>
</dbReference>
<sequence>MSHCKNISWNLHMTNKSCDETFQKQLLPPIYGIEMCVALAGNIFALWLLVTKERRNWHTGVVFSCNLAISDILYSLTLPLLIDYYSNEKRWKFGSPACKIERYLFTCNLYVSMFFIMCISINRYLAIVHPFFTRKSVRPRHAKIASVLVWVTVAVISAPVLWFAGVRETGVTRKGLKCFTYTNAKPKQKLIFSLFIATIGCLVPFLVTIASYIGVIRVVLKNRNITMLEKRKVALIVALVCILYLISFVPYHILHICNFHMKRSCFVYKAYQVSRGLASLNMCLHPILYMAVFDSIRTACCRRNSNESFNMQTQQSSP</sequence>
<dbReference type="RefSeq" id="XP_035380847.1">
    <property type="nucleotide sequence ID" value="XM_035524954.1"/>
</dbReference>
<keyword evidence="6 10" id="KW-0472">Membrane</keyword>
<evidence type="ECO:0000313" key="12">
    <source>
        <dbReference type="Ensembl" id="ENSEEEP00000059421.1"/>
    </source>
</evidence>
<evidence type="ECO:0000256" key="9">
    <source>
        <dbReference type="RuleBase" id="RU000688"/>
    </source>
</evidence>
<evidence type="ECO:0000256" key="3">
    <source>
        <dbReference type="ARBA" id="ARBA00022692"/>
    </source>
</evidence>
<evidence type="ECO:0000313" key="13">
    <source>
        <dbReference type="Proteomes" id="UP000314983"/>
    </source>
</evidence>
<keyword evidence="3 9" id="KW-0812">Transmembrane</keyword>
<dbReference type="PROSITE" id="PS50262">
    <property type="entry name" value="G_PROTEIN_RECEP_F1_2"/>
    <property type="match status" value="1"/>
</dbReference>
<name>A0AAY5ER40_ELEEL</name>
<dbReference type="AlphaFoldDB" id="A0AAY5ER40"/>
<evidence type="ECO:0000256" key="10">
    <source>
        <dbReference type="SAM" id="Phobius"/>
    </source>
</evidence>
<keyword evidence="5 9" id="KW-0297">G-protein coupled receptor</keyword>
<reference evidence="12" key="2">
    <citation type="submission" date="2025-08" db="UniProtKB">
        <authorList>
            <consortium name="Ensembl"/>
        </authorList>
    </citation>
    <scope>IDENTIFICATION</scope>
</reference>